<evidence type="ECO:0000256" key="4">
    <source>
        <dbReference type="ARBA" id="ARBA00023136"/>
    </source>
</evidence>
<dbReference type="InterPro" id="IPR033985">
    <property type="entry name" value="SusD-like_N"/>
</dbReference>
<keyword evidence="5" id="KW-0998">Cell outer membrane</keyword>
<dbReference type="Proteomes" id="UP000077667">
    <property type="component" value="Chromosome"/>
</dbReference>
<comment type="subcellular location">
    <subcellularLocation>
        <location evidence="1">Cell outer membrane</location>
    </subcellularLocation>
</comment>
<keyword evidence="4" id="KW-0472">Membrane</keyword>
<accession>A0A1A9I6K5</accession>
<dbReference type="InterPro" id="IPR012944">
    <property type="entry name" value="SusD_RagB_dom"/>
</dbReference>
<evidence type="ECO:0000256" key="2">
    <source>
        <dbReference type="ARBA" id="ARBA00006275"/>
    </source>
</evidence>
<proteinExistence type="inferred from homology"/>
<organism evidence="8 9">
    <name type="scientific">Niabella ginsenosidivorans</name>
    <dbReference type="NCBI Taxonomy" id="1176587"/>
    <lineage>
        <taxon>Bacteria</taxon>
        <taxon>Pseudomonadati</taxon>
        <taxon>Bacteroidota</taxon>
        <taxon>Chitinophagia</taxon>
        <taxon>Chitinophagales</taxon>
        <taxon>Chitinophagaceae</taxon>
        <taxon>Niabella</taxon>
    </lineage>
</organism>
<dbReference type="PROSITE" id="PS51257">
    <property type="entry name" value="PROKAR_LIPOPROTEIN"/>
    <property type="match status" value="1"/>
</dbReference>
<evidence type="ECO:0000313" key="9">
    <source>
        <dbReference type="Proteomes" id="UP000077667"/>
    </source>
</evidence>
<dbReference type="AlphaFoldDB" id="A0A1A9I6K5"/>
<feature type="domain" description="SusD-like N-terminal" evidence="7">
    <location>
        <begin position="106"/>
        <end position="229"/>
    </location>
</feature>
<gene>
    <name evidence="8" type="ORF">A8C56_16400</name>
</gene>
<feature type="domain" description="RagB/SusD" evidence="6">
    <location>
        <begin position="296"/>
        <end position="591"/>
    </location>
</feature>
<dbReference type="GO" id="GO:0009279">
    <property type="term" value="C:cell outer membrane"/>
    <property type="evidence" value="ECO:0007669"/>
    <property type="project" value="UniProtKB-SubCell"/>
</dbReference>
<protein>
    <submittedName>
        <fullName evidence="8">Starch-binding protein</fullName>
    </submittedName>
</protein>
<keyword evidence="3" id="KW-0732">Signal</keyword>
<sequence length="607" mass="68581">MNFLKTSFLITTAAVATSLLSGCKKSWLEAKPLSFYTPGNAYIDANGMRAALVACARNTRLEYYGDTPPILTEMLFSEITVDGITDKSGPAQDLNLVINPDFAAKYDDADHARLLFYWQEAYKQIKYANTVISRIDSAQYSSEEERNAILGSAYFYRAAKYYRLTHQFGDVPAVMKEETEPKLDYYSTKREVILKKIKADLEFADQWVTDNVNRGEVTKGAVDHLLTKVNLALGDFDAAIASASKVIDGGVYQLMTAPFGNTKKNVIWDLHRPENKSIAENKEGLYMIIDRFGDGAYDGGTSIMRQAVPYWGTYITTPTGKKGTNDGVISGMDLIQSNLVGRGIGRCRPTNYSQYEIWTDPNDLRHAKGNWMNMEDLLYNEPELKKNNDPYYLKPLQLRGANGSLLCSDTIRCWFGWPQYKTFIPDNEHTPMTGGHSDWYLFRLAETYLLRAEAYFWKGDQASALADLNKVHTRAGAAPLTGPVTIATILDERARELFYEEPRKTELTRIAYIFAMTGKPADNGKVYHLNNFSDDNYFYDRVKARNNFYRDGVITNHNDKYTISPYHVLWPVPSSAIQGNINGRINQNKGYVGYELNKPPLDTIPDA</sequence>
<evidence type="ECO:0000256" key="1">
    <source>
        <dbReference type="ARBA" id="ARBA00004442"/>
    </source>
</evidence>
<dbReference type="KEGG" id="nia:A8C56_16400"/>
<dbReference type="Pfam" id="PF14322">
    <property type="entry name" value="SusD-like_3"/>
    <property type="match status" value="1"/>
</dbReference>
<keyword evidence="9" id="KW-1185">Reference proteome</keyword>
<evidence type="ECO:0000259" key="6">
    <source>
        <dbReference type="Pfam" id="PF07980"/>
    </source>
</evidence>
<dbReference type="SUPFAM" id="SSF48452">
    <property type="entry name" value="TPR-like"/>
    <property type="match status" value="1"/>
</dbReference>
<evidence type="ECO:0000256" key="3">
    <source>
        <dbReference type="ARBA" id="ARBA00022729"/>
    </source>
</evidence>
<dbReference type="Gene3D" id="1.25.40.390">
    <property type="match status" value="1"/>
</dbReference>
<evidence type="ECO:0000259" key="7">
    <source>
        <dbReference type="Pfam" id="PF14322"/>
    </source>
</evidence>
<dbReference type="RefSeq" id="WP_067758350.1">
    <property type="nucleotide sequence ID" value="NZ_CP015772.1"/>
</dbReference>
<dbReference type="InterPro" id="IPR011990">
    <property type="entry name" value="TPR-like_helical_dom_sf"/>
</dbReference>
<dbReference type="EMBL" id="CP015772">
    <property type="protein sequence ID" value="ANH82331.1"/>
    <property type="molecule type" value="Genomic_DNA"/>
</dbReference>
<evidence type="ECO:0000256" key="5">
    <source>
        <dbReference type="ARBA" id="ARBA00023237"/>
    </source>
</evidence>
<reference evidence="8 9" key="1">
    <citation type="submission" date="2016-05" db="EMBL/GenBank/DDBJ databases">
        <title>Niabella ginsenosidivorans BS26 whole genome sequencing.</title>
        <authorList>
            <person name="Im W.T."/>
            <person name="Siddiqi M.Z."/>
        </authorList>
    </citation>
    <scope>NUCLEOTIDE SEQUENCE [LARGE SCALE GENOMIC DNA]</scope>
    <source>
        <strain evidence="8 9">BS26</strain>
    </source>
</reference>
<dbReference type="STRING" id="1176587.A8C56_16400"/>
<dbReference type="Pfam" id="PF07980">
    <property type="entry name" value="SusD_RagB"/>
    <property type="match status" value="1"/>
</dbReference>
<evidence type="ECO:0000313" key="8">
    <source>
        <dbReference type="EMBL" id="ANH82331.1"/>
    </source>
</evidence>
<dbReference type="OrthoDB" id="5694214at2"/>
<name>A0A1A9I6K5_9BACT</name>
<comment type="similarity">
    <text evidence="2">Belongs to the SusD family.</text>
</comment>